<dbReference type="EMBL" id="MN739360">
    <property type="protein sequence ID" value="QHT00861.1"/>
    <property type="molecule type" value="Genomic_DNA"/>
</dbReference>
<protein>
    <submittedName>
        <fullName evidence="1">Uncharacterized protein</fullName>
    </submittedName>
</protein>
<dbReference type="PANTHER" id="PTHR32134">
    <property type="entry name" value="FNIP REPEAT-CONTAINING PROTEIN"/>
    <property type="match status" value="1"/>
</dbReference>
<accession>A0A6C0C8U5</accession>
<dbReference type="Pfam" id="PF05725">
    <property type="entry name" value="FNIP"/>
    <property type="match status" value="3"/>
</dbReference>
<dbReference type="PANTHER" id="PTHR32134:SF173">
    <property type="entry name" value="FNIP REPEAT-CONTAINING PROTEIN-RELATED"/>
    <property type="match status" value="1"/>
</dbReference>
<reference evidence="1" key="1">
    <citation type="journal article" date="2020" name="Nature">
        <title>Giant virus diversity and host interactions through global metagenomics.</title>
        <authorList>
            <person name="Schulz F."/>
            <person name="Roux S."/>
            <person name="Paez-Espino D."/>
            <person name="Jungbluth S."/>
            <person name="Walsh D.A."/>
            <person name="Denef V.J."/>
            <person name="McMahon K.D."/>
            <person name="Konstantinidis K.T."/>
            <person name="Eloe-Fadrosh E.A."/>
            <person name="Kyrpides N.C."/>
            <person name="Woyke T."/>
        </authorList>
    </citation>
    <scope>NUCLEOTIDE SEQUENCE</scope>
    <source>
        <strain evidence="1">GVMAG-M-3300020192-26</strain>
    </source>
</reference>
<proteinExistence type="predicted"/>
<organism evidence="1">
    <name type="scientific">viral metagenome</name>
    <dbReference type="NCBI Taxonomy" id="1070528"/>
    <lineage>
        <taxon>unclassified sequences</taxon>
        <taxon>metagenomes</taxon>
        <taxon>organismal metagenomes</taxon>
    </lineage>
</organism>
<dbReference type="AlphaFoldDB" id="A0A6C0C8U5"/>
<dbReference type="InterPro" id="IPR051251">
    <property type="entry name" value="STK_FNIP-Repeat"/>
</dbReference>
<dbReference type="InterPro" id="IPR008615">
    <property type="entry name" value="FNIP"/>
</dbReference>
<name>A0A6C0C8U5_9ZZZZ</name>
<sequence length="203" mass="23384">MLSICTDILYLIGKHLSEKEKIKWLSICTDTNKLKNKFIYNTKVSLNKILNLSYRHNFSHVSHITLDAKVPDCVTHLEYKYFFNSPIKGCIPSSVKYLEFGFKFNQSIEGCIPLSVTHLTFGYEFQQSIKGNIPLSVTHLDVARYNKTMGQMPSSVTHLRLAYLREENVDFIPSSVTHLTFTDNLREKGSIAIPKTVKYVKWQ</sequence>
<evidence type="ECO:0000313" key="1">
    <source>
        <dbReference type="EMBL" id="QHT00861.1"/>
    </source>
</evidence>